<evidence type="ECO:0000313" key="3">
    <source>
        <dbReference type="Proteomes" id="UP000766336"/>
    </source>
</evidence>
<keyword evidence="1 2" id="KW-0378">Hydrolase</keyword>
<dbReference type="Gene3D" id="3.30.70.1020">
    <property type="entry name" value="Trehalose-6-phosphate phosphatase related protein, domain 2"/>
    <property type="match status" value="1"/>
</dbReference>
<dbReference type="InterPro" id="IPR036412">
    <property type="entry name" value="HAD-like_sf"/>
</dbReference>
<accession>A0ABS5QCB4</accession>
<proteinExistence type="inferred from homology"/>
<dbReference type="NCBIfam" id="TIGR01484">
    <property type="entry name" value="HAD-SF-IIB"/>
    <property type="match status" value="1"/>
</dbReference>
<dbReference type="RefSeq" id="WP_213669204.1">
    <property type="nucleotide sequence ID" value="NZ_JAHCDA010000001.1"/>
</dbReference>
<dbReference type="Gene3D" id="3.40.50.1000">
    <property type="entry name" value="HAD superfamily/HAD-like"/>
    <property type="match status" value="1"/>
</dbReference>
<dbReference type="InterPro" id="IPR023214">
    <property type="entry name" value="HAD_sf"/>
</dbReference>
<dbReference type="NCBIfam" id="TIGR00685">
    <property type="entry name" value="T6PP"/>
    <property type="match status" value="1"/>
</dbReference>
<sequence length="251" mass="26936">MVTRSNIPRALPSPRELITRGALLLDVDGTLINLAPRPDEVIVPGSLRIDLEGLLGAMDGALALVTGRALADVEDLFAPLRLPVVAEHGAVMRAEPGGEARRLTLPVAPEEWRRTALGFATQHDGLVFEEKPAGFVLHYRLAPDLGEAAFDLLAGLISTRNDFEILRASMAWEVRPRGVHKGVAVRNIMQEPRFAGRVPVFIGDDVTDEDGIAAAEELGGAGYRVPDDFPAPEAVRAWLASLLEGLHGTAP</sequence>
<name>A0ABS5QCB4_9PROT</name>
<reference evidence="2 3" key="1">
    <citation type="submission" date="2021-05" db="EMBL/GenBank/DDBJ databases">
        <title>Roseococcus sp. XZZS9, whole genome shotgun sequencing project.</title>
        <authorList>
            <person name="Zhao G."/>
            <person name="Shen L."/>
        </authorList>
    </citation>
    <scope>NUCLEOTIDE SEQUENCE [LARGE SCALE GENOMIC DNA]</scope>
    <source>
        <strain evidence="2 3">XZZS9</strain>
    </source>
</reference>
<dbReference type="Proteomes" id="UP000766336">
    <property type="component" value="Unassembled WGS sequence"/>
</dbReference>
<comment type="pathway">
    <text evidence="1">Glycan biosynthesis; trehalose biosynthesis.</text>
</comment>
<dbReference type="InterPro" id="IPR006379">
    <property type="entry name" value="HAD-SF_hydro_IIB"/>
</dbReference>
<protein>
    <recommendedName>
        <fullName evidence="1">Trehalose 6-phosphate phosphatase</fullName>
        <ecNumber evidence="1">3.1.3.12</ecNumber>
    </recommendedName>
</protein>
<keyword evidence="3" id="KW-1185">Reference proteome</keyword>
<comment type="cofactor">
    <cofactor evidence="1">
        <name>Mg(2+)</name>
        <dbReference type="ChEBI" id="CHEBI:18420"/>
    </cofactor>
</comment>
<dbReference type="InterPro" id="IPR003337">
    <property type="entry name" value="Trehalose_PPase"/>
</dbReference>
<evidence type="ECO:0000256" key="1">
    <source>
        <dbReference type="RuleBase" id="RU361117"/>
    </source>
</evidence>
<dbReference type="EC" id="3.1.3.12" evidence="1"/>
<dbReference type="GO" id="GO:0004805">
    <property type="term" value="F:trehalose-phosphatase activity"/>
    <property type="evidence" value="ECO:0007669"/>
    <property type="project" value="UniProtKB-EC"/>
</dbReference>
<dbReference type="Pfam" id="PF02358">
    <property type="entry name" value="Trehalose_PPase"/>
    <property type="match status" value="1"/>
</dbReference>
<evidence type="ECO:0000313" key="2">
    <source>
        <dbReference type="EMBL" id="MBS7810592.1"/>
    </source>
</evidence>
<comment type="caution">
    <text evidence="2">The sequence shown here is derived from an EMBL/GenBank/DDBJ whole genome shotgun (WGS) entry which is preliminary data.</text>
</comment>
<dbReference type="SUPFAM" id="SSF56784">
    <property type="entry name" value="HAD-like"/>
    <property type="match status" value="1"/>
</dbReference>
<gene>
    <name evidence="2" type="primary">otsB</name>
    <name evidence="2" type="ORF">KHU32_06565</name>
</gene>
<organism evidence="2 3">
    <name type="scientific">Roseococcus pinisoli</name>
    <dbReference type="NCBI Taxonomy" id="2835040"/>
    <lineage>
        <taxon>Bacteria</taxon>
        <taxon>Pseudomonadati</taxon>
        <taxon>Pseudomonadota</taxon>
        <taxon>Alphaproteobacteria</taxon>
        <taxon>Acetobacterales</taxon>
        <taxon>Roseomonadaceae</taxon>
        <taxon>Roseococcus</taxon>
    </lineage>
</organism>
<keyword evidence="1" id="KW-0479">Metal-binding</keyword>
<comment type="catalytic activity">
    <reaction evidence="1">
        <text>alpha,alpha-trehalose 6-phosphate + H2O = alpha,alpha-trehalose + phosphate</text>
        <dbReference type="Rhea" id="RHEA:23420"/>
        <dbReference type="ChEBI" id="CHEBI:15377"/>
        <dbReference type="ChEBI" id="CHEBI:16551"/>
        <dbReference type="ChEBI" id="CHEBI:43474"/>
        <dbReference type="ChEBI" id="CHEBI:58429"/>
        <dbReference type="EC" id="3.1.3.12"/>
    </reaction>
</comment>
<keyword evidence="1" id="KW-0460">Magnesium</keyword>
<comment type="function">
    <text evidence="1">Removes the phosphate from trehalose 6-phosphate to produce free trehalose.</text>
</comment>
<dbReference type="EMBL" id="JAHCDA010000001">
    <property type="protein sequence ID" value="MBS7810592.1"/>
    <property type="molecule type" value="Genomic_DNA"/>
</dbReference>
<comment type="similarity">
    <text evidence="1">Belongs to the trehalose phosphatase family.</text>
</comment>